<proteinExistence type="predicted"/>
<evidence type="ECO:0000256" key="1">
    <source>
        <dbReference type="SAM" id="Phobius"/>
    </source>
</evidence>
<accession>A0AAF0CG49</accession>
<dbReference type="AlphaFoldDB" id="A0AAF0CG49"/>
<organism evidence="2 3">
    <name type="scientific">Hyphococcus flavus</name>
    <dbReference type="NCBI Taxonomy" id="1866326"/>
    <lineage>
        <taxon>Bacteria</taxon>
        <taxon>Pseudomonadati</taxon>
        <taxon>Pseudomonadota</taxon>
        <taxon>Alphaproteobacteria</taxon>
        <taxon>Parvularculales</taxon>
        <taxon>Parvularculaceae</taxon>
        <taxon>Hyphococcus</taxon>
    </lineage>
</organism>
<dbReference type="RefSeq" id="WP_274495063.1">
    <property type="nucleotide sequence ID" value="NZ_CP118166.1"/>
</dbReference>
<reference evidence="2" key="1">
    <citation type="submission" date="2023-02" db="EMBL/GenBank/DDBJ databases">
        <title>Genome sequence of Hyphococcus flavus.</title>
        <authorList>
            <person name="Rong J.-C."/>
            <person name="Zhao Q."/>
            <person name="Yi M."/>
            <person name="Wu J.-Y."/>
        </authorList>
    </citation>
    <scope>NUCLEOTIDE SEQUENCE</scope>
    <source>
        <strain evidence="2">MCCC 1K03223</strain>
    </source>
</reference>
<dbReference type="Proteomes" id="UP001214043">
    <property type="component" value="Chromosome"/>
</dbReference>
<feature type="transmembrane region" description="Helical" evidence="1">
    <location>
        <begin position="26"/>
        <end position="46"/>
    </location>
</feature>
<feature type="transmembrane region" description="Helical" evidence="1">
    <location>
        <begin position="124"/>
        <end position="142"/>
    </location>
</feature>
<feature type="transmembrane region" description="Helical" evidence="1">
    <location>
        <begin position="58"/>
        <end position="77"/>
    </location>
</feature>
<name>A0AAF0CG49_9PROT</name>
<protein>
    <recommendedName>
        <fullName evidence="4">DUF2306 domain-containing protein</fullName>
    </recommendedName>
</protein>
<evidence type="ECO:0008006" key="4">
    <source>
        <dbReference type="Google" id="ProtNLM"/>
    </source>
</evidence>
<dbReference type="InterPro" id="IPR018750">
    <property type="entry name" value="DUF2306_membrane"/>
</dbReference>
<keyword evidence="1" id="KW-0472">Membrane</keyword>
<keyword evidence="1" id="KW-1133">Transmembrane helix</keyword>
<sequence length="154" mass="16400">MAIKALREALKAEESMSLQPLLEASWVIQVHAFSAMAAFVLGVIQFTAPKGTLPHKTLGAVWVLLMTLIVISSIFIRPSVYPGLPLIQWFGPIHIFTVVTTVGIVGGLIYLIKGGPTLKKHKGPFMGIFIGGLIIAGAFAFLPGRIMHAVALGG</sequence>
<dbReference type="EMBL" id="CP118166">
    <property type="protein sequence ID" value="WDI33101.1"/>
    <property type="molecule type" value="Genomic_DNA"/>
</dbReference>
<evidence type="ECO:0000313" key="2">
    <source>
        <dbReference type="EMBL" id="WDI33101.1"/>
    </source>
</evidence>
<keyword evidence="3" id="KW-1185">Reference proteome</keyword>
<dbReference type="Pfam" id="PF10067">
    <property type="entry name" value="DUF2306"/>
    <property type="match status" value="1"/>
</dbReference>
<gene>
    <name evidence="2" type="ORF">PUV54_07815</name>
</gene>
<keyword evidence="1" id="KW-0812">Transmembrane</keyword>
<feature type="transmembrane region" description="Helical" evidence="1">
    <location>
        <begin position="89"/>
        <end position="112"/>
    </location>
</feature>
<evidence type="ECO:0000313" key="3">
    <source>
        <dbReference type="Proteomes" id="UP001214043"/>
    </source>
</evidence>
<dbReference type="KEGG" id="hfl:PUV54_07815"/>